<feature type="transmembrane region" description="Helical" evidence="5">
    <location>
        <begin position="109"/>
        <end position="128"/>
    </location>
</feature>
<proteinExistence type="predicted"/>
<feature type="transmembrane region" description="Helical" evidence="5">
    <location>
        <begin position="412"/>
        <end position="431"/>
    </location>
</feature>
<reference evidence="7 8" key="1">
    <citation type="submission" date="2020-08" db="EMBL/GenBank/DDBJ databases">
        <title>Genomic Encyclopedia of Type Strains, Phase III (KMG-III): the genomes of soil and plant-associated and newly described type strains.</title>
        <authorList>
            <person name="Whitman W."/>
        </authorList>
    </citation>
    <scope>NUCLEOTIDE SEQUENCE [LARGE SCALE GENOMIC DNA]</scope>
    <source>
        <strain evidence="7 8">CECT 7015</strain>
    </source>
</reference>
<evidence type="ECO:0000256" key="2">
    <source>
        <dbReference type="ARBA" id="ARBA00022692"/>
    </source>
</evidence>
<keyword evidence="3 5" id="KW-1133">Transmembrane helix</keyword>
<feature type="transmembrane region" description="Helical" evidence="5">
    <location>
        <begin position="135"/>
        <end position="157"/>
    </location>
</feature>
<dbReference type="GO" id="GO:0016020">
    <property type="term" value="C:membrane"/>
    <property type="evidence" value="ECO:0007669"/>
    <property type="project" value="UniProtKB-SubCell"/>
</dbReference>
<keyword evidence="4 5" id="KW-0472">Membrane</keyword>
<evidence type="ECO:0000256" key="5">
    <source>
        <dbReference type="SAM" id="Phobius"/>
    </source>
</evidence>
<evidence type="ECO:0000313" key="7">
    <source>
        <dbReference type="EMBL" id="MBB3147872.1"/>
    </source>
</evidence>
<feature type="transmembrane region" description="Helical" evidence="5">
    <location>
        <begin position="348"/>
        <end position="370"/>
    </location>
</feature>
<name>A0A839UGE1_9HYPH</name>
<comment type="caution">
    <text evidence="7">The sequence shown here is derived from an EMBL/GenBank/DDBJ whole genome shotgun (WGS) entry which is preliminary data.</text>
</comment>
<feature type="transmembrane region" description="Helical" evidence="5">
    <location>
        <begin position="254"/>
        <end position="272"/>
    </location>
</feature>
<protein>
    <submittedName>
        <fullName evidence="7">O-antigen ligase</fullName>
    </submittedName>
</protein>
<dbReference type="PANTHER" id="PTHR37422:SF21">
    <property type="entry name" value="EXOQ-LIKE PROTEIN"/>
    <property type="match status" value="1"/>
</dbReference>
<feature type="transmembrane region" description="Helical" evidence="5">
    <location>
        <begin position="230"/>
        <end position="247"/>
    </location>
</feature>
<dbReference type="InterPro" id="IPR051533">
    <property type="entry name" value="WaaL-like"/>
</dbReference>
<accession>A0A839UGE1</accession>
<sequence length="441" mass="48079">MSSIDNLKRTDAVSSIPMRLVASIIAAIILCVLLISFRPFQPASTAIAGSGGDLVNQLGFGALGGVSVLAMTLLGNPRTLVALISPMWIVMFGFLFLSTFVAIDPGAAQRAVLFTVIAALCMIAVLALPRDADGFSLALVIAAFAVLTLSYAGLVLVPDLAKHTANEIEAEHAGLWRGIFAHKNIAGPVMAAFSFAGIYLLRRGWRGTGIVLLVLALWFVAHTGSKTATALVPIVIFLVMFPGMFGFRMIAAMLIAAALIGFFFFTIGTLFFPATHDLLVQLGADTTFTGRTSIWQFGLEKLAATPWRGYGFESFWEAPVVRQAENPSYYLDWDVRGIVHAHNGYLDIAIAMGYPAMICALIVLIVLPLFDYARCLKKRENVFMADFFMMCLTFSLMNAFLESFFFRRADPVWLLVVMACFGLRMTARVPILTRTNSHKTS</sequence>
<dbReference type="Proteomes" id="UP000554520">
    <property type="component" value="Unassembled WGS sequence"/>
</dbReference>
<evidence type="ECO:0000256" key="3">
    <source>
        <dbReference type="ARBA" id="ARBA00022989"/>
    </source>
</evidence>
<feature type="transmembrane region" description="Helical" evidence="5">
    <location>
        <begin position="382"/>
        <end position="406"/>
    </location>
</feature>
<feature type="transmembrane region" description="Helical" evidence="5">
    <location>
        <begin position="185"/>
        <end position="201"/>
    </location>
</feature>
<dbReference type="RefSeq" id="WP_112551437.1">
    <property type="nucleotide sequence ID" value="NZ_JACHXN010000015.1"/>
</dbReference>
<keyword evidence="7" id="KW-0436">Ligase</keyword>
<dbReference type="AlphaFoldDB" id="A0A839UGE1"/>
<dbReference type="InterPro" id="IPR007016">
    <property type="entry name" value="O-antigen_ligase-rel_domated"/>
</dbReference>
<feature type="transmembrane region" description="Helical" evidence="5">
    <location>
        <begin position="81"/>
        <end position="103"/>
    </location>
</feature>
<gene>
    <name evidence="7" type="ORF">FHS21_004307</name>
</gene>
<keyword evidence="8" id="KW-1185">Reference proteome</keyword>
<evidence type="ECO:0000259" key="6">
    <source>
        <dbReference type="Pfam" id="PF04932"/>
    </source>
</evidence>
<feature type="transmembrane region" description="Helical" evidence="5">
    <location>
        <begin position="20"/>
        <end position="37"/>
    </location>
</feature>
<dbReference type="Pfam" id="PF04932">
    <property type="entry name" value="Wzy_C"/>
    <property type="match status" value="1"/>
</dbReference>
<dbReference type="PANTHER" id="PTHR37422">
    <property type="entry name" value="TEICHURONIC ACID BIOSYNTHESIS PROTEIN TUAE"/>
    <property type="match status" value="1"/>
</dbReference>
<organism evidence="7 8">
    <name type="scientific">Phyllobacterium trifolii</name>
    <dbReference type="NCBI Taxonomy" id="300193"/>
    <lineage>
        <taxon>Bacteria</taxon>
        <taxon>Pseudomonadati</taxon>
        <taxon>Pseudomonadota</taxon>
        <taxon>Alphaproteobacteria</taxon>
        <taxon>Hyphomicrobiales</taxon>
        <taxon>Phyllobacteriaceae</taxon>
        <taxon>Phyllobacterium</taxon>
    </lineage>
</organism>
<dbReference type="EMBL" id="JACHXN010000015">
    <property type="protein sequence ID" value="MBB3147872.1"/>
    <property type="molecule type" value="Genomic_DNA"/>
</dbReference>
<comment type="subcellular location">
    <subcellularLocation>
        <location evidence="1">Membrane</location>
        <topology evidence="1">Multi-pass membrane protein</topology>
    </subcellularLocation>
</comment>
<evidence type="ECO:0000256" key="1">
    <source>
        <dbReference type="ARBA" id="ARBA00004141"/>
    </source>
</evidence>
<feature type="transmembrane region" description="Helical" evidence="5">
    <location>
        <begin position="57"/>
        <end position="74"/>
    </location>
</feature>
<dbReference type="GO" id="GO:0016874">
    <property type="term" value="F:ligase activity"/>
    <property type="evidence" value="ECO:0007669"/>
    <property type="project" value="UniProtKB-KW"/>
</dbReference>
<evidence type="ECO:0000313" key="8">
    <source>
        <dbReference type="Proteomes" id="UP000554520"/>
    </source>
</evidence>
<feature type="domain" description="O-antigen ligase-related" evidence="6">
    <location>
        <begin position="212"/>
        <end position="360"/>
    </location>
</feature>
<keyword evidence="2 5" id="KW-0812">Transmembrane</keyword>
<evidence type="ECO:0000256" key="4">
    <source>
        <dbReference type="ARBA" id="ARBA00023136"/>
    </source>
</evidence>
<feature type="transmembrane region" description="Helical" evidence="5">
    <location>
        <begin position="208"/>
        <end position="224"/>
    </location>
</feature>